<keyword evidence="3" id="KW-1185">Reference proteome</keyword>
<organism evidence="3 4">
    <name type="scientific">Plectus sambesii</name>
    <dbReference type="NCBI Taxonomy" id="2011161"/>
    <lineage>
        <taxon>Eukaryota</taxon>
        <taxon>Metazoa</taxon>
        <taxon>Ecdysozoa</taxon>
        <taxon>Nematoda</taxon>
        <taxon>Chromadorea</taxon>
        <taxon>Plectida</taxon>
        <taxon>Plectina</taxon>
        <taxon>Plectoidea</taxon>
        <taxon>Plectidae</taxon>
        <taxon>Plectus</taxon>
    </lineage>
</organism>
<feature type="region of interest" description="Disordered" evidence="1">
    <location>
        <begin position="168"/>
        <end position="192"/>
    </location>
</feature>
<feature type="transmembrane region" description="Helical" evidence="2">
    <location>
        <begin position="64"/>
        <end position="90"/>
    </location>
</feature>
<protein>
    <submittedName>
        <fullName evidence="4">Uncharacterized protein</fullName>
    </submittedName>
</protein>
<evidence type="ECO:0000256" key="1">
    <source>
        <dbReference type="SAM" id="MobiDB-lite"/>
    </source>
</evidence>
<dbReference type="WBParaSite" id="PSAMB.scaffold16966size1221.g37097.t1">
    <property type="protein sequence ID" value="PSAMB.scaffold16966size1221.g37097.t1"/>
    <property type="gene ID" value="PSAMB.scaffold16966size1221.g37097"/>
</dbReference>
<keyword evidence="2" id="KW-0812">Transmembrane</keyword>
<dbReference type="AlphaFoldDB" id="A0A914VA44"/>
<feature type="compositionally biased region" description="Pro residues" evidence="1">
    <location>
        <begin position="126"/>
        <end position="136"/>
    </location>
</feature>
<proteinExistence type="predicted"/>
<accession>A0A914VA44</accession>
<keyword evidence="2" id="KW-0472">Membrane</keyword>
<reference evidence="4" key="1">
    <citation type="submission" date="2022-11" db="UniProtKB">
        <authorList>
            <consortium name="WormBaseParasite"/>
        </authorList>
    </citation>
    <scope>IDENTIFICATION</scope>
</reference>
<evidence type="ECO:0000313" key="3">
    <source>
        <dbReference type="Proteomes" id="UP000887566"/>
    </source>
</evidence>
<keyword evidence="2" id="KW-1133">Transmembrane helix</keyword>
<feature type="compositionally biased region" description="Low complexity" evidence="1">
    <location>
        <begin position="104"/>
        <end position="125"/>
    </location>
</feature>
<dbReference type="Proteomes" id="UP000887566">
    <property type="component" value="Unplaced"/>
</dbReference>
<feature type="region of interest" description="Disordered" evidence="1">
    <location>
        <begin position="100"/>
        <end position="139"/>
    </location>
</feature>
<evidence type="ECO:0000313" key="4">
    <source>
        <dbReference type="WBParaSite" id="PSAMB.scaffold16966size1221.g37097.t1"/>
    </source>
</evidence>
<evidence type="ECO:0000256" key="2">
    <source>
        <dbReference type="SAM" id="Phobius"/>
    </source>
</evidence>
<name>A0A914VA44_9BILA</name>
<sequence length="192" mass="20292">MVLAMRVVSEVRDDGDRLLPAGGAGNDRRARRAAVFAGPPPPPPLAAFARSLSEPRFLLHRRRALASTVVAVVDVVVVVAVAVAVLSLVARCTAAGRYDRSRLSRPPCSSRSSSSNCTPIAILSSPQPPQPSPLPPASNRGRLFVRPSLKTLLVFVVARSLSVSCHLATESDSGGPPERRASFPSLPFEVTV</sequence>